<accession>A0A544TAI3</accession>
<comment type="caution">
    <text evidence="1">The sequence shown here is derived from an EMBL/GenBank/DDBJ whole genome shotgun (WGS) entry which is preliminary data.</text>
</comment>
<evidence type="ECO:0000313" key="2">
    <source>
        <dbReference type="Proteomes" id="UP000317316"/>
    </source>
</evidence>
<proteinExistence type="predicted"/>
<organism evidence="1 2">
    <name type="scientific">Psychrobacillus lasiicapitis</name>
    <dbReference type="NCBI Taxonomy" id="1636719"/>
    <lineage>
        <taxon>Bacteria</taxon>
        <taxon>Bacillati</taxon>
        <taxon>Bacillota</taxon>
        <taxon>Bacilli</taxon>
        <taxon>Bacillales</taxon>
        <taxon>Bacillaceae</taxon>
        <taxon>Psychrobacillus</taxon>
    </lineage>
</organism>
<name>A0A544TAI3_9BACI</name>
<evidence type="ECO:0000313" key="1">
    <source>
        <dbReference type="EMBL" id="TQR14368.1"/>
    </source>
</evidence>
<keyword evidence="2" id="KW-1185">Reference proteome</keyword>
<dbReference type="AlphaFoldDB" id="A0A544TAI3"/>
<reference evidence="1 2" key="1">
    <citation type="submission" date="2019-05" db="EMBL/GenBank/DDBJ databases">
        <title>Psychrobacillus vulpis sp. nov., a new species isolated from feces of a red fox that inhabits in The Tablas de Daimiel Natural Park, Albacete, Spain.</title>
        <authorList>
            <person name="Rodriguez M."/>
            <person name="Reina J.C."/>
            <person name="Bejar V."/>
            <person name="Llamas I."/>
        </authorList>
    </citation>
    <scope>NUCLEOTIDE SEQUENCE [LARGE SCALE GENOMIC DNA]</scope>
    <source>
        <strain evidence="1 2">NEAU-3TGS17</strain>
    </source>
</reference>
<dbReference type="Proteomes" id="UP000317316">
    <property type="component" value="Unassembled WGS sequence"/>
</dbReference>
<dbReference type="EMBL" id="VDGH01000004">
    <property type="protein sequence ID" value="TQR14368.1"/>
    <property type="molecule type" value="Genomic_DNA"/>
</dbReference>
<dbReference type="RefSeq" id="WP_142538351.1">
    <property type="nucleotide sequence ID" value="NZ_BMIE01000003.1"/>
</dbReference>
<sequence length="195" mass="22657">MTEKVKLTQEQDARLKEMMMDVMYSKNSILLQQAKGWRCASNVCLNTLSLGQLARVLFEPNSYEVEPQFKPGDMVMVRWMNKDKEQLYEILKVNFVEGAAYEVEITGEFGFNVAPVSIVRQATPEEIKTEKERLLWKKIGRKVGEFHVGDITLDQNYYPIRVVNVEMAKTFYQQSKRIGFYPAESFISFEEVDSE</sequence>
<gene>
    <name evidence="1" type="ORF">FG382_07885</name>
</gene>
<dbReference type="OrthoDB" id="2968318at2"/>
<protein>
    <submittedName>
        <fullName evidence="1">Uncharacterized protein</fullName>
    </submittedName>
</protein>